<gene>
    <name evidence="3" type="ORF">SAMN02745217_04674</name>
</gene>
<dbReference type="Pfam" id="PF01547">
    <property type="entry name" value="SBP_bac_1"/>
    <property type="match status" value="1"/>
</dbReference>
<evidence type="ECO:0000256" key="2">
    <source>
        <dbReference type="SAM" id="SignalP"/>
    </source>
</evidence>
<dbReference type="SUPFAM" id="SSF101898">
    <property type="entry name" value="NHL repeat"/>
    <property type="match status" value="1"/>
</dbReference>
<feature type="compositionally biased region" description="Basic and acidic residues" evidence="1">
    <location>
        <begin position="30"/>
        <end position="51"/>
    </location>
</feature>
<dbReference type="RefSeq" id="WP_073591271.1">
    <property type="nucleotide sequence ID" value="NZ_FRFD01000019.1"/>
</dbReference>
<dbReference type="PROSITE" id="PS51257">
    <property type="entry name" value="PROKAR_LIPOPROTEIN"/>
    <property type="match status" value="1"/>
</dbReference>
<feature type="chain" id="PRO_5038640413" evidence="2">
    <location>
        <begin position="21"/>
        <end position="759"/>
    </location>
</feature>
<dbReference type="InterPro" id="IPR006059">
    <property type="entry name" value="SBP"/>
</dbReference>
<dbReference type="OrthoDB" id="2081033at2"/>
<proteinExistence type="predicted"/>
<dbReference type="STRING" id="1121345.SAMN02745217_04674"/>
<dbReference type="Proteomes" id="UP000184612">
    <property type="component" value="Unassembled WGS sequence"/>
</dbReference>
<organism evidence="3 4">
    <name type="scientific">Anaerocolumna xylanovorans DSM 12503</name>
    <dbReference type="NCBI Taxonomy" id="1121345"/>
    <lineage>
        <taxon>Bacteria</taxon>
        <taxon>Bacillati</taxon>
        <taxon>Bacillota</taxon>
        <taxon>Clostridia</taxon>
        <taxon>Lachnospirales</taxon>
        <taxon>Lachnospiraceae</taxon>
        <taxon>Anaerocolumna</taxon>
    </lineage>
</organism>
<evidence type="ECO:0000313" key="4">
    <source>
        <dbReference type="Proteomes" id="UP000184612"/>
    </source>
</evidence>
<keyword evidence="2" id="KW-0732">Signal</keyword>
<dbReference type="Gene3D" id="3.40.190.10">
    <property type="entry name" value="Periplasmic binding protein-like II"/>
    <property type="match status" value="1"/>
</dbReference>
<protein>
    <submittedName>
        <fullName evidence="3">ABC-type glycerol-3-phosphate transport system, substrate-binding protein</fullName>
    </submittedName>
</protein>
<name>A0A1M7YNP8_9FIRM</name>
<dbReference type="SUPFAM" id="SSF53850">
    <property type="entry name" value="Periplasmic binding protein-like II"/>
    <property type="match status" value="1"/>
</dbReference>
<dbReference type="AlphaFoldDB" id="A0A1M7YNP8"/>
<evidence type="ECO:0000313" key="3">
    <source>
        <dbReference type="EMBL" id="SHO54217.1"/>
    </source>
</evidence>
<feature type="signal peptide" evidence="2">
    <location>
        <begin position="1"/>
        <end position="20"/>
    </location>
</feature>
<feature type="region of interest" description="Disordered" evidence="1">
    <location>
        <begin position="26"/>
        <end position="51"/>
    </location>
</feature>
<dbReference type="InterPro" id="IPR015943">
    <property type="entry name" value="WD40/YVTN_repeat-like_dom_sf"/>
</dbReference>
<keyword evidence="4" id="KW-1185">Reference proteome</keyword>
<accession>A0A1M7YNP8</accession>
<dbReference type="Gene3D" id="2.130.10.10">
    <property type="entry name" value="YVTN repeat-like/Quinoprotein amine dehydrogenase"/>
    <property type="match status" value="1"/>
</dbReference>
<evidence type="ECO:0000256" key="1">
    <source>
        <dbReference type="SAM" id="MobiDB-lite"/>
    </source>
</evidence>
<dbReference type="EMBL" id="FRFD01000019">
    <property type="protein sequence ID" value="SHO54217.1"/>
    <property type="molecule type" value="Genomic_DNA"/>
</dbReference>
<reference evidence="3 4" key="1">
    <citation type="submission" date="2016-12" db="EMBL/GenBank/DDBJ databases">
        <authorList>
            <person name="Song W.-J."/>
            <person name="Kurnit D.M."/>
        </authorList>
    </citation>
    <scope>NUCLEOTIDE SEQUENCE [LARGE SCALE GENOMIC DNA]</scope>
    <source>
        <strain evidence="3 4">DSM 12503</strain>
    </source>
</reference>
<sequence length="759" mass="84515">MGRKITALALLFVLVITSLSGCSNKNGQINKEKNGKQENNKQEEQLDYKSKSPEMGRFMESKISFPDLKEGERVVKIIRNQENQIEVYTYLKKQYLMYQLKEDKTWENGEAAWLNDGRLSGSNVEFSDLCLGEDGNYYAVYIKYSDKGYGSHIIKSKDKKAAEEIKFPYLKEGQTYKDYTIYPRVQKIAVTKNGDLVFGDDKDSLLIFSKEGEKLAKIPAAYSEDTGMASFAASENDVITVTQDKKNIIFYNTGTKETEKTVPYDASRDAKAFAVKKDGTVFVGDRKGIHRLAKDGSLWETTVDGVLNSMSMPSLYFDELFVSDGDEEQYYASYADNDGGYRLLQYVFDKNVSAVPAQEITVYSLKESNTIRQAASLFQAENADIRVNYVVAMGEEGGTVSDYIRALNTELLAGNGADVLVLDGLPVDSYVEKGVLADITDIIKPLEESGELLTNISSCYQQSGKIYQMPTHINVPIVVGREDGILSMKDMDSILSYMEKEKKVPYGGPTTYKALLQDYLALYAKDLYVDGKPDKERITAFLEKLKKIADNRKAVEYLEDGRSEAADTGDNFIDSGLLLQDRAFLGLIKNKYSIGVTQIGGIFQLSVPCAISEQTGLHIASINQHFIPEGLVGLNNSGANKEIAKEFIGFLFTKGVQDTKVLEGFPVNSGSLDKWMAEESSDTFAMSDGDGNYVDGDLPDKEEREYFKSMIKELNSPIEINRNVYGIIIQEALPYFTGKIDAQQAAAAVYSKLSTYLAE</sequence>